<accession>A0A2I1HAN2</accession>
<proteinExistence type="predicted"/>
<dbReference type="AlphaFoldDB" id="A0A2I1HAN2"/>
<organism evidence="2 3">
    <name type="scientific">Rhizophagus irregularis</name>
    <dbReference type="NCBI Taxonomy" id="588596"/>
    <lineage>
        <taxon>Eukaryota</taxon>
        <taxon>Fungi</taxon>
        <taxon>Fungi incertae sedis</taxon>
        <taxon>Mucoromycota</taxon>
        <taxon>Glomeromycotina</taxon>
        <taxon>Glomeromycetes</taxon>
        <taxon>Glomerales</taxon>
        <taxon>Glomeraceae</taxon>
        <taxon>Rhizophagus</taxon>
    </lineage>
</organism>
<protein>
    <submittedName>
        <fullName evidence="2">Uncharacterized protein</fullName>
    </submittedName>
</protein>
<gene>
    <name evidence="2" type="ORF">RhiirA4_475828</name>
</gene>
<feature type="region of interest" description="Disordered" evidence="1">
    <location>
        <begin position="1"/>
        <end position="36"/>
    </location>
</feature>
<name>A0A2I1HAN2_9GLOM</name>
<reference evidence="2 3" key="1">
    <citation type="submission" date="2015-10" db="EMBL/GenBank/DDBJ databases">
        <title>Genome analyses suggest a sexual origin of heterokaryosis in a supposedly ancient asexual fungus.</title>
        <authorList>
            <person name="Ropars J."/>
            <person name="Sedzielewska K."/>
            <person name="Noel J."/>
            <person name="Charron P."/>
            <person name="Farinelli L."/>
            <person name="Marton T."/>
            <person name="Kruger M."/>
            <person name="Pelin A."/>
            <person name="Brachmann A."/>
            <person name="Corradi N."/>
        </authorList>
    </citation>
    <scope>NUCLEOTIDE SEQUENCE [LARGE SCALE GENOMIC DNA]</scope>
    <source>
        <strain evidence="2 3">A4</strain>
    </source>
</reference>
<feature type="compositionally biased region" description="Basic residues" evidence="1">
    <location>
        <begin position="17"/>
        <end position="30"/>
    </location>
</feature>
<comment type="caution">
    <text evidence="2">The sequence shown here is derived from an EMBL/GenBank/DDBJ whole genome shotgun (WGS) entry which is preliminary data.</text>
</comment>
<sequence>MEQHVELTNHLTESQGSHHRKMTSLSKRHAASTDPALKAKLEKEYNNFKIEYFPSTNYNTMTHCYRGDTSDDTKALEAHPRKRNVESNYNFNLHRLTHQDVNF</sequence>
<keyword evidence="3" id="KW-1185">Reference proteome</keyword>
<evidence type="ECO:0000313" key="2">
    <source>
        <dbReference type="EMBL" id="PKY55943.1"/>
    </source>
</evidence>
<evidence type="ECO:0000256" key="1">
    <source>
        <dbReference type="SAM" id="MobiDB-lite"/>
    </source>
</evidence>
<dbReference type="EMBL" id="LLXI01002013">
    <property type="protein sequence ID" value="PKY55943.1"/>
    <property type="molecule type" value="Genomic_DNA"/>
</dbReference>
<dbReference type="Proteomes" id="UP000234323">
    <property type="component" value="Unassembled WGS sequence"/>
</dbReference>
<evidence type="ECO:0000313" key="3">
    <source>
        <dbReference type="Proteomes" id="UP000234323"/>
    </source>
</evidence>